<gene>
    <name evidence="3" type="ORF">AVL63_02360</name>
</gene>
<dbReference type="Pfam" id="PF08279">
    <property type="entry name" value="HTH_11"/>
    <property type="match status" value="1"/>
</dbReference>
<dbReference type="InterPro" id="IPR036388">
    <property type="entry name" value="WH-like_DNA-bd_sf"/>
</dbReference>
<dbReference type="AlphaFoldDB" id="A0A0W8IG20"/>
<dbReference type="EMBL" id="LQBM01000003">
    <property type="protein sequence ID" value="KUG58894.1"/>
    <property type="molecule type" value="Genomic_DNA"/>
</dbReference>
<keyword evidence="3" id="KW-0238">DNA-binding</keyword>
<reference evidence="4" key="1">
    <citation type="submission" date="2015-12" db="EMBL/GenBank/DDBJ databases">
        <authorList>
            <person name="Nair G.R."/>
            <person name="Kaur G."/>
            <person name="Mayilraj S."/>
        </authorList>
    </citation>
    <scope>NUCLEOTIDE SEQUENCE [LARGE SCALE GENOMIC DNA]</scope>
    <source>
        <strain evidence="4">CD08_7</strain>
    </source>
</reference>
<dbReference type="InterPro" id="IPR026881">
    <property type="entry name" value="WYL_dom"/>
</dbReference>
<dbReference type="Gene3D" id="1.10.10.10">
    <property type="entry name" value="Winged helix-like DNA-binding domain superfamily/Winged helix DNA-binding domain"/>
    <property type="match status" value="1"/>
</dbReference>
<dbReference type="InterPro" id="IPR013196">
    <property type="entry name" value="HTH_11"/>
</dbReference>
<feature type="domain" description="WYL" evidence="2">
    <location>
        <begin position="143"/>
        <end position="207"/>
    </location>
</feature>
<dbReference type="InterPro" id="IPR036390">
    <property type="entry name" value="WH_DNA-bd_sf"/>
</dbReference>
<evidence type="ECO:0000313" key="3">
    <source>
        <dbReference type="EMBL" id="KUG58894.1"/>
    </source>
</evidence>
<dbReference type="SUPFAM" id="SSF46785">
    <property type="entry name" value="Winged helix' DNA-binding domain"/>
    <property type="match status" value="1"/>
</dbReference>
<dbReference type="RefSeq" id="WP_058888576.1">
    <property type="nucleotide sequence ID" value="NZ_LQBM01000003.1"/>
</dbReference>
<feature type="domain" description="Helix-turn-helix type 11" evidence="1">
    <location>
        <begin position="7"/>
        <end position="62"/>
    </location>
</feature>
<sequence>MSRTTGRTLELLGLLQTRAAWSGAQLRSRLEVSDRTLRREIEDLRALGYGIEATRGVGGGYRLGPGAAVPPLTLAPDEAVAIAVGLRAAASGVIAGIEDASARALAKLELSLAPVTRNQIASVEHAMVPLLAAQGGIDVETVIVLARAIAERRSIWIRYRSRDAAPSERCVQPHRIVQTAERWYLIAWEPDRRVWRTLRVDRIERVRSDGGSFAPVEIPEHALRTATTRAISTAPYPVRAKVRIHAPPEVVRKVFGPTVAEVSDAGGDTSVLVTGADRPEVIVMYLATSGFTWELEEGDEVREALRRLAEQFSAAAEGESAAGGAAAQDG</sequence>
<comment type="caution">
    <text evidence="3">The sequence shown here is derived from an EMBL/GenBank/DDBJ whole genome shotgun (WGS) entry which is preliminary data.</text>
</comment>
<proteinExistence type="predicted"/>
<dbReference type="PROSITE" id="PS52050">
    <property type="entry name" value="WYL"/>
    <property type="match status" value="1"/>
</dbReference>
<dbReference type="GO" id="GO:0003677">
    <property type="term" value="F:DNA binding"/>
    <property type="evidence" value="ECO:0007669"/>
    <property type="project" value="UniProtKB-KW"/>
</dbReference>
<organism evidence="3 4">
    <name type="scientific">Nesterenkonia jeotgali</name>
    <dbReference type="NCBI Taxonomy" id="317018"/>
    <lineage>
        <taxon>Bacteria</taxon>
        <taxon>Bacillati</taxon>
        <taxon>Actinomycetota</taxon>
        <taxon>Actinomycetes</taxon>
        <taxon>Micrococcales</taxon>
        <taxon>Micrococcaceae</taxon>
        <taxon>Nesterenkonia</taxon>
    </lineage>
</organism>
<dbReference type="InterPro" id="IPR051534">
    <property type="entry name" value="CBASS_pafABC_assoc_protein"/>
</dbReference>
<name>A0A0W8IG20_9MICC</name>
<accession>A0A0W8IG20</accession>
<evidence type="ECO:0000259" key="2">
    <source>
        <dbReference type="Pfam" id="PF13280"/>
    </source>
</evidence>
<dbReference type="STRING" id="317018.AVL63_02360"/>
<keyword evidence="4" id="KW-1185">Reference proteome</keyword>
<evidence type="ECO:0000259" key="1">
    <source>
        <dbReference type="Pfam" id="PF08279"/>
    </source>
</evidence>
<dbReference type="Proteomes" id="UP000054023">
    <property type="component" value="Unassembled WGS sequence"/>
</dbReference>
<evidence type="ECO:0000313" key="4">
    <source>
        <dbReference type="Proteomes" id="UP000054023"/>
    </source>
</evidence>
<dbReference type="PANTHER" id="PTHR34580:SF3">
    <property type="entry name" value="PROTEIN PAFB"/>
    <property type="match status" value="1"/>
</dbReference>
<dbReference type="PANTHER" id="PTHR34580">
    <property type="match status" value="1"/>
</dbReference>
<protein>
    <submittedName>
        <fullName evidence="3">DNA-binding protein</fullName>
    </submittedName>
</protein>
<dbReference type="Pfam" id="PF13280">
    <property type="entry name" value="WYL"/>
    <property type="match status" value="1"/>
</dbReference>